<keyword evidence="2" id="KW-0677">Repeat</keyword>
<dbReference type="Pfam" id="PF00052">
    <property type="entry name" value="Laminin_B"/>
    <property type="match status" value="1"/>
</dbReference>
<feature type="coiled-coil region" evidence="7">
    <location>
        <begin position="773"/>
        <end position="828"/>
    </location>
</feature>
<evidence type="ECO:0000259" key="9">
    <source>
        <dbReference type="PROSITE" id="PS51115"/>
    </source>
</evidence>
<dbReference type="SUPFAM" id="SSF57184">
    <property type="entry name" value="Growth factor receptor domain"/>
    <property type="match status" value="1"/>
</dbReference>
<gene>
    <name evidence="10" type="primary">LAMC2</name>
</gene>
<dbReference type="InterPro" id="IPR000034">
    <property type="entry name" value="Laminin_IV"/>
</dbReference>
<evidence type="ECO:0000256" key="1">
    <source>
        <dbReference type="ARBA" id="ARBA00022729"/>
    </source>
</evidence>
<dbReference type="Ensembl" id="ENSPNAT00000005783.2">
    <property type="protein sequence ID" value="ENSPNAP00000005148.2"/>
    <property type="gene ID" value="ENSPNAG00000001768.2"/>
</dbReference>
<dbReference type="Proteomes" id="UP001501920">
    <property type="component" value="Chromosome 2"/>
</dbReference>
<dbReference type="InterPro" id="IPR002049">
    <property type="entry name" value="LE_dom"/>
</dbReference>
<dbReference type="SMART" id="SM00281">
    <property type="entry name" value="LamB"/>
    <property type="match status" value="1"/>
</dbReference>
<reference evidence="10" key="3">
    <citation type="submission" date="2025-09" db="UniProtKB">
        <authorList>
            <consortium name="Ensembl"/>
        </authorList>
    </citation>
    <scope>IDENTIFICATION</scope>
</reference>
<evidence type="ECO:0000256" key="7">
    <source>
        <dbReference type="SAM" id="Coils"/>
    </source>
</evidence>
<dbReference type="CDD" id="cd00055">
    <property type="entry name" value="EGF_Lam"/>
    <property type="match status" value="4"/>
</dbReference>
<dbReference type="SUPFAM" id="SSF57196">
    <property type="entry name" value="EGF/Laminin"/>
    <property type="match status" value="1"/>
</dbReference>
<feature type="domain" description="Laminin IV type A" evidence="9">
    <location>
        <begin position="113"/>
        <end position="284"/>
    </location>
</feature>
<evidence type="ECO:0000259" key="8">
    <source>
        <dbReference type="PROSITE" id="PS50027"/>
    </source>
</evidence>
<reference evidence="10" key="2">
    <citation type="submission" date="2025-08" db="UniProtKB">
        <authorList>
            <consortium name="Ensembl"/>
        </authorList>
    </citation>
    <scope>IDENTIFICATION</scope>
</reference>
<dbReference type="SMART" id="SM00180">
    <property type="entry name" value="EGF_Lam"/>
    <property type="match status" value="5"/>
</dbReference>
<feature type="disulfide bond" evidence="6">
    <location>
        <begin position="448"/>
        <end position="457"/>
    </location>
</feature>
<evidence type="ECO:0000313" key="11">
    <source>
        <dbReference type="Proteomes" id="UP001501920"/>
    </source>
</evidence>
<dbReference type="PANTHER" id="PTHR10574:SF270">
    <property type="entry name" value="LAMININ SUBUNIT GAMMA-1"/>
    <property type="match status" value="1"/>
</dbReference>
<dbReference type="PANTHER" id="PTHR10574">
    <property type="entry name" value="NETRIN/LAMININ-RELATED"/>
    <property type="match status" value="1"/>
</dbReference>
<dbReference type="GeneTree" id="ENSGT00940000160470"/>
<keyword evidence="5 6" id="KW-0424">Laminin EGF-like domain</keyword>
<organism evidence="10 11">
    <name type="scientific">Pygocentrus nattereri</name>
    <name type="common">Red-bellied piranha</name>
    <dbReference type="NCBI Taxonomy" id="42514"/>
    <lineage>
        <taxon>Eukaryota</taxon>
        <taxon>Metazoa</taxon>
        <taxon>Chordata</taxon>
        <taxon>Craniata</taxon>
        <taxon>Vertebrata</taxon>
        <taxon>Euteleostomi</taxon>
        <taxon>Actinopterygii</taxon>
        <taxon>Neopterygii</taxon>
        <taxon>Teleostei</taxon>
        <taxon>Ostariophysi</taxon>
        <taxon>Characiformes</taxon>
        <taxon>Characoidei</taxon>
        <taxon>Pygocentrus</taxon>
    </lineage>
</organism>
<dbReference type="AlphaFoldDB" id="A0A3B4C046"/>
<dbReference type="InterPro" id="IPR009030">
    <property type="entry name" value="Growth_fac_rcpt_cys_sf"/>
</dbReference>
<feature type="disulfide bond" evidence="6">
    <location>
        <begin position="56"/>
        <end position="65"/>
    </location>
</feature>
<evidence type="ECO:0000256" key="5">
    <source>
        <dbReference type="ARBA" id="ARBA00023292"/>
    </source>
</evidence>
<evidence type="ECO:0000256" key="4">
    <source>
        <dbReference type="ARBA" id="ARBA00023180"/>
    </source>
</evidence>
<keyword evidence="7" id="KW-0175">Coiled coil</keyword>
<evidence type="ECO:0000256" key="3">
    <source>
        <dbReference type="ARBA" id="ARBA00023157"/>
    </source>
</evidence>
<dbReference type="GO" id="GO:0005604">
    <property type="term" value="C:basement membrane"/>
    <property type="evidence" value="ECO:0007669"/>
    <property type="project" value="UniProtKB-ARBA"/>
</dbReference>
<keyword evidence="11" id="KW-1185">Reference proteome</keyword>
<dbReference type="Gene3D" id="2.10.25.10">
    <property type="entry name" value="Laminin"/>
    <property type="match status" value="4"/>
</dbReference>
<feature type="domain" description="Laminin EGF-like" evidence="8">
    <location>
        <begin position="36"/>
        <end position="81"/>
    </location>
</feature>
<evidence type="ECO:0000256" key="6">
    <source>
        <dbReference type="PROSITE-ProRule" id="PRU00460"/>
    </source>
</evidence>
<sequence>MGLRCENCLDNSEGRHCENCKEGFYHQRAGERCQPCYCNAVGSVGQGCNSQGQCVCKQGVQGSRCDQCANGAPITAQGCEPMRQNTCFCNGHSRECSLAQGYTVYSITSTFDQGTEDWQAVTAQTVNPSQVNFRWLPGHHNIEVISKDLLPVYLSAPAQYLGNQVLSYGQTLSFSLRLDRGVRYPSTSDVVLEGAGLKVSASLGNLRTVIPCGRKITYTFKLDEQPDSKWKPQLSSTEFQTLLSDLAAIKIRATFGENGRGYLDDVTLVSARLGSGTPASWVEKCRCPAGYDGDFCEYCAAGYKRRFPGQGRRSPCEPCTCRGGSCDPETGDCYPADETRNGEPCPIGQYENPRQPGSCLTCPCPTGYSCLVAPGTLDVICNCPPGITGTHHTRIHCSSCQRCNDGFYGDPLGERGMPQPCRRCQCNGHLDPNAVGNCDDFTGECLKCLNNTTGFFCENCLDGFYHSKPADACTACNCNPQGSLSRSCSDQGKCSCTEGFEGHKCERFKSSTCPSCFSPVKSQIEKFAQKLQELEAFFNSMGNGGVYDNKAMEKALSTAEELVQSMQKRADTLTEALLYAKLSLLRSTQLKEEGRLQDISRTVNNIASQDQQYTKDVAEIQKLILDIRQNLLKARQDMNQIDFPLRDAEAGINPLTSLVQKAADLAEQHQNEAGTVEQSANNAVSEAEKALAFVGPIITGENNLQPQISSLKNQFNADVALVNKMQKEATSVTDAAQAESKVALDSLKQISALGKTLTTAAPQVDITGLVAKLDNMKDLVKNNVTSYQELQKEILADKKETGDLLNKVKTAQQAQDKLLARANAAKAEADQAMKLFSTLGNVDEALDKLRGFEGKISSSKALADEALSKLPFISGTIQQAVASNAETQAVLGDLGNYKDALDSLDKLNNTLTRIEKMSASLPPSSDLLTTATTLKGGMEGLKAQADLTMDQLTKDKKDAERYRKLAEEVNRDANEVYKGAKDTRSAVTDTLTTVNNLLDLLGKPGSVDEKRVSDLERAIADSRSLVQKDLRPRLIELENKEIQQRAAIARMINDIDTIVMDIKNLEHIYENIPGGCYNTAPNERP</sequence>
<proteinExistence type="predicted"/>
<feature type="disulfide bond" evidence="6">
    <location>
        <begin position="36"/>
        <end position="48"/>
    </location>
</feature>
<dbReference type="GO" id="GO:0009888">
    <property type="term" value="P:tissue development"/>
    <property type="evidence" value="ECO:0007669"/>
    <property type="project" value="TreeGrafter"/>
</dbReference>
<comment type="caution">
    <text evidence="6">Lacks conserved residue(s) required for the propagation of feature annotation.</text>
</comment>
<feature type="domain" description="Laminin EGF-like" evidence="8">
    <location>
        <begin position="424"/>
        <end position="475"/>
    </location>
</feature>
<dbReference type="PROSITE" id="PS50027">
    <property type="entry name" value="EGF_LAM_2"/>
    <property type="match status" value="2"/>
</dbReference>
<dbReference type="GO" id="GO:0009887">
    <property type="term" value="P:animal organ morphogenesis"/>
    <property type="evidence" value="ECO:0007669"/>
    <property type="project" value="TreeGrafter"/>
</dbReference>
<keyword evidence="3 6" id="KW-1015">Disulfide bond</keyword>
<accession>A0A3B4C046</accession>
<dbReference type="InterPro" id="IPR050440">
    <property type="entry name" value="Laminin/Netrin_ECM"/>
</dbReference>
<evidence type="ECO:0000256" key="2">
    <source>
        <dbReference type="ARBA" id="ARBA00022737"/>
    </source>
</evidence>
<name>A0A3B4C046_PYGNA</name>
<protein>
    <recommendedName>
        <fullName evidence="12">Laminin, gamma 2</fullName>
    </recommendedName>
</protein>
<keyword evidence="1" id="KW-0732">Signal</keyword>
<dbReference type="PROSITE" id="PS51115">
    <property type="entry name" value="LAMININ_IVA"/>
    <property type="match status" value="1"/>
</dbReference>
<feature type="coiled-coil region" evidence="7">
    <location>
        <begin position="549"/>
        <end position="576"/>
    </location>
</feature>
<evidence type="ECO:0008006" key="12">
    <source>
        <dbReference type="Google" id="ProtNLM"/>
    </source>
</evidence>
<evidence type="ECO:0000313" key="10">
    <source>
        <dbReference type="Ensembl" id="ENSPNAP00000005148.2"/>
    </source>
</evidence>
<reference evidence="10 11" key="1">
    <citation type="submission" date="2020-10" db="EMBL/GenBank/DDBJ databases">
        <title>Pygocentrus nattereri (red-bellied piranha) genome, fPygNat1, primary haplotype.</title>
        <authorList>
            <person name="Myers G."/>
            <person name="Meyer A."/>
            <person name="Karagic N."/>
            <person name="Pippel M."/>
            <person name="Winkler S."/>
            <person name="Tracey A."/>
            <person name="Wood J."/>
            <person name="Formenti G."/>
            <person name="Howe K."/>
            <person name="Fedrigo O."/>
            <person name="Jarvis E.D."/>
        </authorList>
    </citation>
    <scope>NUCLEOTIDE SEQUENCE [LARGE SCALE GENOMIC DNA]</scope>
</reference>
<keyword evidence="4" id="KW-0325">Glycoprotein</keyword>
<dbReference type="FunFam" id="2.10.25.10:FF:000188">
    <property type="entry name" value="Laminin subunit gamma 2"/>
    <property type="match status" value="1"/>
</dbReference>
<dbReference type="PROSITE" id="PS01248">
    <property type="entry name" value="EGF_LAM_1"/>
    <property type="match status" value="2"/>
</dbReference>
<dbReference type="Pfam" id="PF00053">
    <property type="entry name" value="EGF_laminin"/>
    <property type="match status" value="5"/>
</dbReference>